<comment type="caution">
    <text evidence="7">The sequence shown here is derived from an EMBL/GenBank/DDBJ whole genome shotgun (WGS) entry which is preliminary data.</text>
</comment>
<feature type="transmembrane region" description="Helical" evidence="6">
    <location>
        <begin position="403"/>
        <end position="422"/>
    </location>
</feature>
<feature type="transmembrane region" description="Helical" evidence="6">
    <location>
        <begin position="59"/>
        <end position="83"/>
    </location>
</feature>
<reference evidence="7 8" key="1">
    <citation type="submission" date="2021-07" db="EMBL/GenBank/DDBJ databases">
        <title>Characterization of Violacein-producing bacteria and related species.</title>
        <authorList>
            <person name="Wilson H.S."/>
            <person name="De Leon M.E."/>
        </authorList>
    </citation>
    <scope>NUCLEOTIDE SEQUENCE [LARGE SCALE GENOMIC DNA]</scope>
    <source>
        <strain evidence="7 8">HSC-2F05</strain>
    </source>
</reference>
<evidence type="ECO:0000256" key="6">
    <source>
        <dbReference type="SAM" id="Phobius"/>
    </source>
</evidence>
<dbReference type="PANTHER" id="PTHR23513">
    <property type="entry name" value="INTEGRAL MEMBRANE EFFLUX PROTEIN-RELATED"/>
    <property type="match status" value="1"/>
</dbReference>
<feature type="transmembrane region" description="Helical" evidence="6">
    <location>
        <begin position="373"/>
        <end position="397"/>
    </location>
</feature>
<dbReference type="EMBL" id="JAHYBX010000003">
    <property type="protein sequence ID" value="MCA1856583.1"/>
    <property type="molecule type" value="Genomic_DNA"/>
</dbReference>
<keyword evidence="5 6" id="KW-0472">Membrane</keyword>
<feature type="transmembrane region" description="Helical" evidence="6">
    <location>
        <begin position="161"/>
        <end position="181"/>
    </location>
</feature>
<evidence type="ECO:0000256" key="2">
    <source>
        <dbReference type="ARBA" id="ARBA00022475"/>
    </source>
</evidence>
<keyword evidence="2" id="KW-1003">Cell membrane</keyword>
<name>A0ABS7YA73_9BURK</name>
<evidence type="ECO:0000313" key="8">
    <source>
        <dbReference type="Proteomes" id="UP001198602"/>
    </source>
</evidence>
<sequence>MRRSPGALTIASPHMNDTRALRRDPNFNWLMSGSLISALGDQFTLIALPWLVLQLTGDPLALGMMVAAMGIPRAVLILFGGAVVDRHSPKRVLMLTKHANTGLLAILAALVLAGQASLPLVALLAIGLSLASAFSIPAGTSMLPHAVPARHLAAANGTMMAVRQLTMLAGPLLAGLLFALAGDGSAGMQDAHGLGIAFALDALSYAVSAWTLSRVRPLAAATAGKAREPVLQAVGAALATVWRTLQLRTAFLYWGLCACVVGGVMQVALPLLASERLHGASALALLMGAHGAGTLAGMALSGALGKRRVVNLGVTLLVVDGVVGLLLLPIGLVTQSWQGMLLLAAIGVLGGFVQVAVFTWIQQAVPKPMLGRMMAIFMFVFMGLAPLAAACAGWLASRLSLDLLFAAAGLFLAAAAVLAWLFTPMASLADGPVAQGQGVEPDATIG</sequence>
<dbReference type="CDD" id="cd06173">
    <property type="entry name" value="MFS_MefA_like"/>
    <property type="match status" value="1"/>
</dbReference>
<keyword evidence="8" id="KW-1185">Reference proteome</keyword>
<dbReference type="InterPro" id="IPR011701">
    <property type="entry name" value="MFS"/>
</dbReference>
<keyword evidence="3 6" id="KW-0812">Transmembrane</keyword>
<organism evidence="7 8">
    <name type="scientific">Massilia hydrophila</name>
    <dbReference type="NCBI Taxonomy" id="3044279"/>
    <lineage>
        <taxon>Bacteria</taxon>
        <taxon>Pseudomonadati</taxon>
        <taxon>Pseudomonadota</taxon>
        <taxon>Betaproteobacteria</taxon>
        <taxon>Burkholderiales</taxon>
        <taxon>Oxalobacteraceae</taxon>
        <taxon>Telluria group</taxon>
        <taxon>Massilia</taxon>
    </lineage>
</organism>
<evidence type="ECO:0000313" key="7">
    <source>
        <dbReference type="EMBL" id="MCA1856583.1"/>
    </source>
</evidence>
<keyword evidence="4 6" id="KW-1133">Transmembrane helix</keyword>
<comment type="subcellular location">
    <subcellularLocation>
        <location evidence="1">Cell membrane</location>
        <topology evidence="1">Multi-pass membrane protein</topology>
    </subcellularLocation>
</comment>
<dbReference type="SUPFAM" id="SSF103473">
    <property type="entry name" value="MFS general substrate transporter"/>
    <property type="match status" value="1"/>
</dbReference>
<dbReference type="InterPro" id="IPR036259">
    <property type="entry name" value="MFS_trans_sf"/>
</dbReference>
<gene>
    <name evidence="7" type="ORF">LE190_11715</name>
</gene>
<dbReference type="Proteomes" id="UP001198602">
    <property type="component" value="Unassembled WGS sequence"/>
</dbReference>
<feature type="transmembrane region" description="Helical" evidence="6">
    <location>
        <begin position="29"/>
        <end position="53"/>
    </location>
</feature>
<protein>
    <submittedName>
        <fullName evidence="7">MFS transporter</fullName>
    </submittedName>
</protein>
<dbReference type="PANTHER" id="PTHR23513:SF6">
    <property type="entry name" value="MAJOR FACILITATOR SUPERFAMILY ASSOCIATED DOMAIN-CONTAINING PROTEIN"/>
    <property type="match status" value="1"/>
</dbReference>
<feature type="transmembrane region" description="Helical" evidence="6">
    <location>
        <begin position="312"/>
        <end position="333"/>
    </location>
</feature>
<dbReference type="Gene3D" id="1.20.1250.20">
    <property type="entry name" value="MFS general substrate transporter like domains"/>
    <property type="match status" value="1"/>
</dbReference>
<dbReference type="RefSeq" id="WP_225238850.1">
    <property type="nucleotide sequence ID" value="NZ_JAHYBX010000003.1"/>
</dbReference>
<evidence type="ECO:0000256" key="3">
    <source>
        <dbReference type="ARBA" id="ARBA00022692"/>
    </source>
</evidence>
<evidence type="ECO:0000256" key="1">
    <source>
        <dbReference type="ARBA" id="ARBA00004651"/>
    </source>
</evidence>
<feature type="transmembrane region" description="Helical" evidence="6">
    <location>
        <begin position="339"/>
        <end position="361"/>
    </location>
</feature>
<evidence type="ECO:0000256" key="4">
    <source>
        <dbReference type="ARBA" id="ARBA00022989"/>
    </source>
</evidence>
<evidence type="ECO:0000256" key="5">
    <source>
        <dbReference type="ARBA" id="ARBA00023136"/>
    </source>
</evidence>
<dbReference type="Pfam" id="PF07690">
    <property type="entry name" value="MFS_1"/>
    <property type="match status" value="1"/>
</dbReference>
<proteinExistence type="predicted"/>
<feature type="transmembrane region" description="Helical" evidence="6">
    <location>
        <begin position="279"/>
        <end position="300"/>
    </location>
</feature>
<accession>A0ABS7YA73</accession>
<feature type="transmembrane region" description="Helical" evidence="6">
    <location>
        <begin position="251"/>
        <end position="273"/>
    </location>
</feature>